<organism evidence="5 6">
    <name type="scientific">Paenibacillus chungangensis</name>
    <dbReference type="NCBI Taxonomy" id="696535"/>
    <lineage>
        <taxon>Bacteria</taxon>
        <taxon>Bacillati</taxon>
        <taxon>Bacillota</taxon>
        <taxon>Bacilli</taxon>
        <taxon>Bacillales</taxon>
        <taxon>Paenibacillaceae</taxon>
        <taxon>Paenibacillus</taxon>
    </lineage>
</organism>
<comment type="function">
    <text evidence="2">Involved in bacillithiol (BSH) biosynthesis. May catalyze the last step of the pathway, the addition of cysteine to glucosamine malate (GlcN-Mal) to generate BSH.</text>
</comment>
<dbReference type="InterPro" id="IPR055399">
    <property type="entry name" value="CC_BshC"/>
</dbReference>
<proteinExistence type="inferred from homology"/>
<feature type="domain" description="Bacillithiol biosynthesis BshC N-terminal Rossmann-like" evidence="3">
    <location>
        <begin position="1"/>
        <end position="387"/>
    </location>
</feature>
<dbReference type="RefSeq" id="WP_377568441.1">
    <property type="nucleotide sequence ID" value="NZ_JBHTJZ010000072.1"/>
</dbReference>
<comment type="similarity">
    <text evidence="2">Belongs to the BshC family.</text>
</comment>
<dbReference type="EC" id="6.-.-.-" evidence="2"/>
<evidence type="ECO:0000259" key="3">
    <source>
        <dbReference type="Pfam" id="PF10079"/>
    </source>
</evidence>
<sequence length="547" mass="61369">MQSEPYSLPSSQPLTEAYITRNDSAALSLYGYHAGIVEDWSNRLAALQRNAGPRADAALLGDVLRTYQQRIGVSSDKVDSAIAAIAGGAPVIIGGQQAGLWTGPLLVVHKAVSVIRAAGYASEQLGIPVIPVFWIAGEDHDWDEANHAYVVTAEQELGKLTAALPDRVRTSVSRTFIGSDQWESWLAELEAALPGSEFKPGMMDELRQLAGRATSLSDMFACLLHRLFGRYGLVLIDSDDADLRKLEAPMFRKLLERNDELEEAFRSTSARVTELGYPLQADVAEGSSGLFLFHPDRDGERTMLYKRDGLFMDRKESCSWSKEELIALTHSRPELFSNNVLTRPLMQEYLFPVLGTVLGPGEIAYWGVTGAAFRSMNMEMPLIVPRMSYTLVEGTVTKHMAKFELDFADVMERFQERKEQWLKEQDELSLQERFAAVSESFQDMYRPLLQLAASIQPGLAKLGETNMAKIVEQIAFMESRTLDAHNKRFDAAIRQLERIRLSIKPADKPQERVLSMIGYWSRYGDSWIERLMEADYRPTGGHEIVYL</sequence>
<dbReference type="Pfam" id="PF10079">
    <property type="entry name" value="Rossmann-like_BshC"/>
    <property type="match status" value="1"/>
</dbReference>
<reference evidence="6" key="1">
    <citation type="journal article" date="2019" name="Int. J. Syst. Evol. Microbiol.">
        <title>The Global Catalogue of Microorganisms (GCM) 10K type strain sequencing project: providing services to taxonomists for standard genome sequencing and annotation.</title>
        <authorList>
            <consortium name="The Broad Institute Genomics Platform"/>
            <consortium name="The Broad Institute Genome Sequencing Center for Infectious Disease"/>
            <person name="Wu L."/>
            <person name="Ma J."/>
        </authorList>
    </citation>
    <scope>NUCLEOTIDE SEQUENCE [LARGE SCALE GENOMIC DNA]</scope>
    <source>
        <strain evidence="6">CCUG 59129</strain>
    </source>
</reference>
<evidence type="ECO:0000259" key="4">
    <source>
        <dbReference type="Pfam" id="PF24850"/>
    </source>
</evidence>
<evidence type="ECO:0000256" key="1">
    <source>
        <dbReference type="ARBA" id="ARBA00022598"/>
    </source>
</evidence>
<dbReference type="Proteomes" id="UP001596989">
    <property type="component" value="Unassembled WGS sequence"/>
</dbReference>
<feature type="domain" description="Bacillithiol biosynthesis BshC C-terminal coiled-coil" evidence="4">
    <location>
        <begin position="390"/>
        <end position="547"/>
    </location>
</feature>
<name>A0ABW3HX79_9BACL</name>
<accession>A0ABW3HX79</accession>
<protein>
    <recommendedName>
        <fullName evidence="2">Putative cysteine ligase BshC</fullName>
        <ecNumber evidence="2">6.-.-.-</ecNumber>
    </recommendedName>
</protein>
<dbReference type="InterPro" id="IPR011199">
    <property type="entry name" value="Bacillithiol_biosynth_BshC"/>
</dbReference>
<gene>
    <name evidence="2 5" type="primary">bshC</name>
    <name evidence="5" type="ORF">ACFQ2I_22705</name>
</gene>
<evidence type="ECO:0000256" key="2">
    <source>
        <dbReference type="HAMAP-Rule" id="MF_01867"/>
    </source>
</evidence>
<keyword evidence="6" id="KW-1185">Reference proteome</keyword>
<evidence type="ECO:0000313" key="6">
    <source>
        <dbReference type="Proteomes" id="UP001596989"/>
    </source>
</evidence>
<dbReference type="PIRSF" id="PIRSF012535">
    <property type="entry name" value="UCP012535"/>
    <property type="match status" value="1"/>
</dbReference>
<evidence type="ECO:0000313" key="5">
    <source>
        <dbReference type="EMBL" id="MFD0962157.1"/>
    </source>
</evidence>
<dbReference type="NCBIfam" id="TIGR03998">
    <property type="entry name" value="thiol_BshC"/>
    <property type="match status" value="1"/>
</dbReference>
<dbReference type="InterPro" id="IPR055398">
    <property type="entry name" value="Rossmann-like_BshC"/>
</dbReference>
<comment type="caution">
    <text evidence="5">The sequence shown here is derived from an EMBL/GenBank/DDBJ whole genome shotgun (WGS) entry which is preliminary data.</text>
</comment>
<dbReference type="EMBL" id="JBHTJZ010000072">
    <property type="protein sequence ID" value="MFD0962157.1"/>
    <property type="molecule type" value="Genomic_DNA"/>
</dbReference>
<keyword evidence="1 2" id="KW-0436">Ligase</keyword>
<dbReference type="Pfam" id="PF24850">
    <property type="entry name" value="CC_BshC"/>
    <property type="match status" value="1"/>
</dbReference>
<dbReference type="HAMAP" id="MF_01867">
    <property type="entry name" value="BshC"/>
    <property type="match status" value="1"/>
</dbReference>